<dbReference type="EMBL" id="CAMAPF010000030">
    <property type="protein sequence ID" value="CAH9076460.1"/>
    <property type="molecule type" value="Genomic_DNA"/>
</dbReference>
<feature type="compositionally biased region" description="Basic residues" evidence="2">
    <location>
        <begin position="751"/>
        <end position="761"/>
    </location>
</feature>
<evidence type="ECO:0000313" key="5">
    <source>
        <dbReference type="Proteomes" id="UP001152523"/>
    </source>
</evidence>
<dbReference type="Proteomes" id="UP001152523">
    <property type="component" value="Unassembled WGS sequence"/>
</dbReference>
<dbReference type="PANTHER" id="PTHR47718:SF18">
    <property type="entry name" value="PROTEIN FAR1-RELATED SEQUENCE 5-LIKE"/>
    <property type="match status" value="1"/>
</dbReference>
<dbReference type="InterPro" id="IPR007527">
    <property type="entry name" value="Znf_SWIM"/>
</dbReference>
<reference evidence="4" key="1">
    <citation type="submission" date="2022-07" db="EMBL/GenBank/DDBJ databases">
        <authorList>
            <person name="Macas J."/>
            <person name="Novak P."/>
            <person name="Neumann P."/>
        </authorList>
    </citation>
    <scope>NUCLEOTIDE SEQUENCE</scope>
</reference>
<organism evidence="4 5">
    <name type="scientific">Cuscuta epithymum</name>
    <dbReference type="NCBI Taxonomy" id="186058"/>
    <lineage>
        <taxon>Eukaryota</taxon>
        <taxon>Viridiplantae</taxon>
        <taxon>Streptophyta</taxon>
        <taxon>Embryophyta</taxon>
        <taxon>Tracheophyta</taxon>
        <taxon>Spermatophyta</taxon>
        <taxon>Magnoliopsida</taxon>
        <taxon>eudicotyledons</taxon>
        <taxon>Gunneridae</taxon>
        <taxon>Pentapetalae</taxon>
        <taxon>asterids</taxon>
        <taxon>lamiids</taxon>
        <taxon>Solanales</taxon>
        <taxon>Convolvulaceae</taxon>
        <taxon>Cuscuteae</taxon>
        <taxon>Cuscuta</taxon>
        <taxon>Cuscuta subgen. Cuscuta</taxon>
    </lineage>
</organism>
<sequence>MHEMHIYNYFLSFTVGESSHCEISPGMTKYWIPECQSDRKPAVGMVFTSLQHGIDFYNEYASLCGFDPRLHSQRKHKSGLILFKYVVCNRQGFKPDKVVQNEGTIPTVDDLFQNANLENTLDPCMDNSDIDDNVSLCVEDSDLTSPAPSNHCTLDDESNKRRRVSTRNGCKACVVFKYCGYGRYFVFKFEERHCHRMLEEMHKQFLKVNRNLDFGHKKFIINCAKANIGPMKSYKLFKESVGGYSNIGATAVDFKNFKRDLRAYIEGVDAQMLIDKLFRKVEVCSSFFFDYDVDENDQLTKIFWADPICRRNYSYFGDVVSFDATFRTNRYNLVFVPFTGVDNHKKCVTFAAGLLSKEDVESYVWLVSRFIDAMGSVPMCVITDQDPAMRIAIQKVIPNVKHRYCMWHIMNKLTTKVGPVLSKDVDFLTRINSVVWSNYLEPSVFEEKWKSVMTDYDLLEHQWFVDLFNLRKFWIPSYFRDLFMAGLLRTTSRSESENNFFGEFTNPHFSLIEFYMQFESAMDAQRHNNDKLNSSSDAYIPVFKTPLAIEKHASEMYTVTIFYLVQEEIASACFSCHVLNVHENEENVEYVIKDDHGMTFKVQFNVSDVKAFCECKYFLRMGLVCRHMFVAFKYLKLTTIPHHYVVSRWCKKRLLKPVHGIGDVVVQQCIEIEEKKKLLHHVWSDLHSCVALAEKDATRLKQFATVIRHQKNELMSADRTDSVPTTKDSMIQDFYGASTPAEVSVFPPQKAKNKGSGRRIKGAREASIEENKKPKRLCRSCNEMCNHDSRNCPLNKNK</sequence>
<dbReference type="Pfam" id="PF10551">
    <property type="entry name" value="MULE"/>
    <property type="match status" value="1"/>
</dbReference>
<keyword evidence="1" id="KW-0863">Zinc-finger</keyword>
<protein>
    <recommendedName>
        <fullName evidence="3">SWIM-type domain-containing protein</fullName>
    </recommendedName>
</protein>
<keyword evidence="1" id="KW-0479">Metal-binding</keyword>
<keyword evidence="5" id="KW-1185">Reference proteome</keyword>
<comment type="caution">
    <text evidence="4">The sequence shown here is derived from an EMBL/GenBank/DDBJ whole genome shotgun (WGS) entry which is preliminary data.</text>
</comment>
<evidence type="ECO:0000256" key="1">
    <source>
        <dbReference type="PROSITE-ProRule" id="PRU00325"/>
    </source>
</evidence>
<proteinExistence type="predicted"/>
<feature type="compositionally biased region" description="Basic and acidic residues" evidence="2">
    <location>
        <begin position="762"/>
        <end position="772"/>
    </location>
</feature>
<accession>A0AAV0CG54</accession>
<dbReference type="InterPro" id="IPR018289">
    <property type="entry name" value="MULE_transposase_dom"/>
</dbReference>
<evidence type="ECO:0000313" key="4">
    <source>
        <dbReference type="EMBL" id="CAH9076460.1"/>
    </source>
</evidence>
<feature type="domain" description="SWIM-type" evidence="3">
    <location>
        <begin position="600"/>
        <end position="636"/>
    </location>
</feature>
<dbReference type="PANTHER" id="PTHR47718">
    <property type="entry name" value="OS01G0519700 PROTEIN"/>
    <property type="match status" value="1"/>
</dbReference>
<dbReference type="PROSITE" id="PS50966">
    <property type="entry name" value="ZF_SWIM"/>
    <property type="match status" value="1"/>
</dbReference>
<dbReference type="AlphaFoldDB" id="A0AAV0CG54"/>
<name>A0AAV0CG54_9ASTE</name>
<dbReference type="GO" id="GO:0008270">
    <property type="term" value="F:zinc ion binding"/>
    <property type="evidence" value="ECO:0007669"/>
    <property type="project" value="UniProtKB-KW"/>
</dbReference>
<feature type="region of interest" description="Disordered" evidence="2">
    <location>
        <begin position="750"/>
        <end position="773"/>
    </location>
</feature>
<gene>
    <name evidence="4" type="ORF">CEPIT_LOCUS5899</name>
</gene>
<keyword evidence="1" id="KW-0862">Zinc</keyword>
<evidence type="ECO:0000259" key="3">
    <source>
        <dbReference type="PROSITE" id="PS50966"/>
    </source>
</evidence>
<evidence type="ECO:0000256" key="2">
    <source>
        <dbReference type="SAM" id="MobiDB-lite"/>
    </source>
</evidence>